<dbReference type="GO" id="GO:0008270">
    <property type="term" value="F:zinc ion binding"/>
    <property type="evidence" value="ECO:0007669"/>
    <property type="project" value="UniProtKB-KW"/>
</dbReference>
<keyword evidence="1" id="KW-0479">Metal-binding</keyword>
<feature type="compositionally biased region" description="Polar residues" evidence="2">
    <location>
        <begin position="117"/>
        <end position="127"/>
    </location>
</feature>
<evidence type="ECO:0000256" key="1">
    <source>
        <dbReference type="PROSITE-ProRule" id="PRU00723"/>
    </source>
</evidence>
<dbReference type="EMBL" id="JAPQKP010000005">
    <property type="protein sequence ID" value="KAJ5189417.1"/>
    <property type="molecule type" value="Genomic_DNA"/>
</dbReference>
<evidence type="ECO:0000313" key="5">
    <source>
        <dbReference type="Proteomes" id="UP001150879"/>
    </source>
</evidence>
<comment type="caution">
    <text evidence="4">The sequence shown here is derived from an EMBL/GenBank/DDBJ whole genome shotgun (WGS) entry which is preliminary data.</text>
</comment>
<dbReference type="InterPro" id="IPR000571">
    <property type="entry name" value="Znf_CCCH"/>
</dbReference>
<keyword evidence="5" id="KW-1185">Reference proteome</keyword>
<evidence type="ECO:0000256" key="2">
    <source>
        <dbReference type="SAM" id="MobiDB-lite"/>
    </source>
</evidence>
<feature type="compositionally biased region" description="Polar residues" evidence="2">
    <location>
        <begin position="11"/>
        <end position="25"/>
    </location>
</feature>
<dbReference type="AlphaFoldDB" id="A0A9W9J4A8"/>
<keyword evidence="1" id="KW-0862">Zinc</keyword>
<reference evidence="4" key="2">
    <citation type="journal article" date="2023" name="IMA Fungus">
        <title>Comparative genomic study of the Penicillium genus elucidates a diverse pangenome and 15 lateral gene transfer events.</title>
        <authorList>
            <person name="Petersen C."/>
            <person name="Sorensen T."/>
            <person name="Nielsen M.R."/>
            <person name="Sondergaard T.E."/>
            <person name="Sorensen J.L."/>
            <person name="Fitzpatrick D.A."/>
            <person name="Frisvad J.C."/>
            <person name="Nielsen K.L."/>
        </authorList>
    </citation>
    <scope>NUCLEOTIDE SEQUENCE</scope>
    <source>
        <strain evidence="4">IBT 16849</strain>
    </source>
</reference>
<organism evidence="4 5">
    <name type="scientific">Penicillium cf. griseofulvum</name>
    <dbReference type="NCBI Taxonomy" id="2972120"/>
    <lineage>
        <taxon>Eukaryota</taxon>
        <taxon>Fungi</taxon>
        <taxon>Dikarya</taxon>
        <taxon>Ascomycota</taxon>
        <taxon>Pezizomycotina</taxon>
        <taxon>Eurotiomycetes</taxon>
        <taxon>Eurotiomycetidae</taxon>
        <taxon>Eurotiales</taxon>
        <taxon>Aspergillaceae</taxon>
        <taxon>Penicillium</taxon>
    </lineage>
</organism>
<dbReference type="PROSITE" id="PS50103">
    <property type="entry name" value="ZF_C3H1"/>
    <property type="match status" value="1"/>
</dbReference>
<dbReference type="Proteomes" id="UP001150879">
    <property type="component" value="Unassembled WGS sequence"/>
</dbReference>
<evidence type="ECO:0000313" key="4">
    <source>
        <dbReference type="EMBL" id="KAJ5189417.1"/>
    </source>
</evidence>
<name>A0A9W9J4A8_9EURO</name>
<sequence>MERSFDKNAGPTPQIQGTEVPSSLITDELSAARSHGVASTEPGAARQPSTRRQKCRFFKSKKGCRLGAACPYLHDASAVEAKQPVSEQQTPAKSSGDESHSLAQAIVTGAERLNIGENQSKQRSTAAPLQPQRPVSKLEQSDPREFQINQLRRRYRPQEVNDAQGCTLTFGLVPSDPDFPFELERLQCVLHVPSSYPKGRPTLAVTNSEMEAAYQANIARGFDEIVDFSYRSNGRGTLLGWLNSLDKKLESLLTTLERGPTLKFFANLGDGSTTKEPTKAPEKAPSQPSLSRGRGETPSATAKPAPKVRTIAPRYTAEAKAAAEKRRATETKQLEARLGRLPMYQKLQDGRKYVIPVQPTKKDRLPRTLQALKTVKLIVPQLYPLEHSSIKLQGVEGHEVKAIEVGFTQWVQQTSQLSLVSQVNYLASNIHKFAETPLPKEEEELTGAAPPAVEEEEEDVNVEEPTKAPVGPSTQDNEDRPHLVVIPRPPEWSVPNPDDGAEGTSDESSYEEDEYSDEEDEEGGAPVPASVDNNASGRGVALSFPFLELYGIELLEIMNLNITVKCERCKVSIDIKHVPQITDEKGQMPKMESCRKCANNMSVAFRKQLMHSHANRAGYLDMGGCTIGDMLLSDFIPTCSECSTPHPAPGIPAVRGESAMGICRQCHRKMVFKIPEVKFLLVGSAASKSWYIGPARYALIDESTSHFSRRPATQKKGSYNLQYLTTMKPNHYPSPRKSSALSQDKNFRDAVVASTTPRVNAGSDSAAAQKFSLVTNVTMRKQITRTSTQIARELRYLQSCPGWKGREWVLGGRKGNEKSGSNESKRSEEIQADGSQCSHFEFIEA</sequence>
<protein>
    <submittedName>
        <fullName evidence="4">Zinc finger CCCH-type</fullName>
    </submittedName>
</protein>
<feature type="compositionally biased region" description="Acidic residues" evidence="2">
    <location>
        <begin position="453"/>
        <end position="462"/>
    </location>
</feature>
<proteinExistence type="predicted"/>
<feature type="domain" description="C3H1-type" evidence="3">
    <location>
        <begin position="49"/>
        <end position="77"/>
    </location>
</feature>
<feature type="region of interest" description="Disordered" evidence="2">
    <location>
        <begin position="1"/>
        <end position="54"/>
    </location>
</feature>
<gene>
    <name evidence="4" type="ORF">N7472_008431</name>
</gene>
<accession>A0A9W9J4A8</accession>
<reference evidence="4" key="1">
    <citation type="submission" date="2022-11" db="EMBL/GenBank/DDBJ databases">
        <authorList>
            <person name="Petersen C."/>
        </authorList>
    </citation>
    <scope>NUCLEOTIDE SEQUENCE</scope>
    <source>
        <strain evidence="4">IBT 16849</strain>
    </source>
</reference>
<keyword evidence="1" id="KW-0863">Zinc-finger</keyword>
<feature type="region of interest" description="Disordered" evidence="2">
    <location>
        <begin position="117"/>
        <end position="144"/>
    </location>
</feature>
<feature type="zinc finger region" description="C3H1-type" evidence="1">
    <location>
        <begin position="49"/>
        <end position="77"/>
    </location>
</feature>
<evidence type="ECO:0000259" key="3">
    <source>
        <dbReference type="PROSITE" id="PS50103"/>
    </source>
</evidence>
<feature type="region of interest" description="Disordered" evidence="2">
    <location>
        <begin position="80"/>
        <end position="100"/>
    </location>
</feature>
<feature type="region of interest" description="Disordered" evidence="2">
    <location>
        <begin position="809"/>
        <end position="834"/>
    </location>
</feature>
<feature type="region of interest" description="Disordered" evidence="2">
    <location>
        <begin position="266"/>
        <end position="311"/>
    </location>
</feature>
<feature type="compositionally biased region" description="Acidic residues" evidence="2">
    <location>
        <begin position="499"/>
        <end position="523"/>
    </location>
</feature>
<feature type="region of interest" description="Disordered" evidence="2">
    <location>
        <begin position="437"/>
        <end position="533"/>
    </location>
</feature>